<evidence type="ECO:0000313" key="2">
    <source>
        <dbReference type="EMBL" id="QHI70797.1"/>
    </source>
</evidence>
<dbReference type="SUPFAM" id="SSF51445">
    <property type="entry name" value="(Trans)glycosidases"/>
    <property type="match status" value="1"/>
</dbReference>
<dbReference type="RefSeq" id="WP_160629969.1">
    <property type="nucleotide sequence ID" value="NZ_CP047593.1"/>
</dbReference>
<organism evidence="2 3">
    <name type="scientific">Tichowtungia aerotolerans</name>
    <dbReference type="NCBI Taxonomy" id="2697043"/>
    <lineage>
        <taxon>Bacteria</taxon>
        <taxon>Pseudomonadati</taxon>
        <taxon>Kiritimatiellota</taxon>
        <taxon>Tichowtungiia</taxon>
        <taxon>Tichowtungiales</taxon>
        <taxon>Tichowtungiaceae</taxon>
        <taxon>Tichowtungia</taxon>
    </lineage>
</organism>
<keyword evidence="3" id="KW-1185">Reference proteome</keyword>
<reference evidence="2 3" key="1">
    <citation type="submission" date="2020-01" db="EMBL/GenBank/DDBJ databases">
        <title>Ponticoccus aerotolerans gen. nov., sp. nov., an anaerobic bacterium and proposal of Ponticoccusceae fam. nov., Ponticoccusles ord. nov. and Ponticoccuse classis nov. in the phylum Kiritimatiellaeota.</title>
        <authorList>
            <person name="Zhou L.Y."/>
            <person name="Du Z.J."/>
        </authorList>
    </citation>
    <scope>NUCLEOTIDE SEQUENCE [LARGE SCALE GENOMIC DNA]</scope>
    <source>
        <strain evidence="2 3">S-5007</strain>
    </source>
</reference>
<feature type="chain" id="PRO_5026995016" description="Glycoside hydrolase family 5 domain-containing protein" evidence="1">
    <location>
        <begin position="20"/>
        <end position="832"/>
    </location>
</feature>
<dbReference type="AlphaFoldDB" id="A0A6P1MA43"/>
<dbReference type="Proteomes" id="UP000464954">
    <property type="component" value="Chromosome"/>
</dbReference>
<dbReference type="KEGG" id="taer:GT409_15560"/>
<keyword evidence="1" id="KW-0732">Signal</keyword>
<evidence type="ECO:0000256" key="1">
    <source>
        <dbReference type="SAM" id="SignalP"/>
    </source>
</evidence>
<evidence type="ECO:0000313" key="3">
    <source>
        <dbReference type="Proteomes" id="UP000464954"/>
    </source>
</evidence>
<name>A0A6P1MA43_9BACT</name>
<feature type="signal peptide" evidence="1">
    <location>
        <begin position="1"/>
        <end position="19"/>
    </location>
</feature>
<proteinExistence type="predicted"/>
<sequence>MSKLTQSVLFSLLSATAFAANNSFLPYSGTWNAETNWTYGTPYATDPDNAVIAAYKTCTIEEGTSAEANRIFIGANSPGTLIVNGNLYTPSVFGIDVGLWNNGLGDGQLTIENGGQIGFPNNRIASIRLGGPTSTKGRLQIGSATSPGTAYLNNLYVLTDTTSTGRSSINVENGLLDVLSAITVGYQAGTASNALMTVSGSSTISTALLKIGRNDTSSDLHTSGRLTVTGSEPVFKLGSSLLLANSSVLDLNFDDNGIAPIIAPKFWYSNSATINITGTTNVLPGSYELITGTTGGSTGNSITFSISGFHNRYLTEIVESTNNGAISFSLNITAQHTYDLGACEQQLAWAYDSTDTNRMAKQLDIIDALSDAGADWIRLTHLSAFATKATHIKRCNERGIKVLLQLSAGRSEFYPQGTEKRPGSDPAGQPQWDSYRLSDIDLNLAESYIRSFFDVLIASNATIDAIEMFNEINWNAFNGDLPLVEGGYWIDENTDWNNSTFSQYRAGIEKVAKLTKTVSDLNEEYFGGVPEMITCGMVGASSMNSNWVARVKGGLVSQALTLQLMHGSHPMQTNSANYLQYVDGIGMHIYPNIIDFNEQTTLAEIHEDLDDTLSIPGVGTTKPFWITECGYQRSYFDTETNRYKQLLLFHDALTEYDRPKSAIRTVFHFAFSKECNTSHYVWDDGIADKSIDIFSAATEENATWDRLPFDAWQVENFGEKANDESVSGTLADSDGDGNVNLIEYATGSNPTDPASTPDLHIISGPAITYMARTDDTQLTSTLQKTIQLTPAEWENVTNCNSQKSDTDEYLVFSTQPTNTTGFYRLNITRETN</sequence>
<gene>
    <name evidence="2" type="ORF">GT409_15560</name>
</gene>
<dbReference type="EMBL" id="CP047593">
    <property type="protein sequence ID" value="QHI70797.1"/>
    <property type="molecule type" value="Genomic_DNA"/>
</dbReference>
<dbReference type="InterPro" id="IPR017853">
    <property type="entry name" value="GH"/>
</dbReference>
<dbReference type="Gene3D" id="3.20.20.80">
    <property type="entry name" value="Glycosidases"/>
    <property type="match status" value="1"/>
</dbReference>
<accession>A0A6P1MA43</accession>
<evidence type="ECO:0008006" key="4">
    <source>
        <dbReference type="Google" id="ProtNLM"/>
    </source>
</evidence>
<protein>
    <recommendedName>
        <fullName evidence="4">Glycoside hydrolase family 5 domain-containing protein</fullName>
    </recommendedName>
</protein>